<protein>
    <submittedName>
        <fullName evidence="1">Uncharacterized protein</fullName>
    </submittedName>
</protein>
<proteinExistence type="predicted"/>
<name>W4FBZ2_APHAT</name>
<accession>W4FBZ2</accession>
<dbReference type="EMBL" id="KI913256">
    <property type="protein sequence ID" value="ETV64990.1"/>
    <property type="molecule type" value="Genomic_DNA"/>
</dbReference>
<dbReference type="AlphaFoldDB" id="W4FBZ2"/>
<sequence>MPTYSFPYRTLWDTRGILSGLRSLNTPFSSTAPSLDYCVAKVPRWDLSKFENVLTDVLQPREPELLDRRQVMAASRVYCRNATDGGGVRLMTISTGFDGSSTLWLVLV</sequence>
<dbReference type="RefSeq" id="XP_009845515.1">
    <property type="nucleotide sequence ID" value="XM_009847213.1"/>
</dbReference>
<gene>
    <name evidence="1" type="ORF">H257_18198</name>
</gene>
<dbReference type="GeneID" id="20820194"/>
<dbReference type="VEuPathDB" id="FungiDB:H257_18198"/>
<organism evidence="1">
    <name type="scientific">Aphanomyces astaci</name>
    <name type="common">Crayfish plague agent</name>
    <dbReference type="NCBI Taxonomy" id="112090"/>
    <lineage>
        <taxon>Eukaryota</taxon>
        <taxon>Sar</taxon>
        <taxon>Stramenopiles</taxon>
        <taxon>Oomycota</taxon>
        <taxon>Saprolegniomycetes</taxon>
        <taxon>Saprolegniales</taxon>
        <taxon>Verrucalvaceae</taxon>
        <taxon>Aphanomyces</taxon>
    </lineage>
</organism>
<evidence type="ECO:0000313" key="1">
    <source>
        <dbReference type="EMBL" id="ETV64990.1"/>
    </source>
</evidence>
<reference evidence="1" key="1">
    <citation type="submission" date="2013-12" db="EMBL/GenBank/DDBJ databases">
        <title>The Genome Sequence of Aphanomyces astaci APO3.</title>
        <authorList>
            <consortium name="The Broad Institute Genomics Platform"/>
            <person name="Russ C."/>
            <person name="Tyler B."/>
            <person name="van West P."/>
            <person name="Dieguez-Uribeondo J."/>
            <person name="Young S.K."/>
            <person name="Zeng Q."/>
            <person name="Gargeya S."/>
            <person name="Fitzgerald M."/>
            <person name="Abouelleil A."/>
            <person name="Alvarado L."/>
            <person name="Chapman S.B."/>
            <person name="Gainer-Dewar J."/>
            <person name="Goldberg J."/>
            <person name="Griggs A."/>
            <person name="Gujja S."/>
            <person name="Hansen M."/>
            <person name="Howarth C."/>
            <person name="Imamovic A."/>
            <person name="Ireland A."/>
            <person name="Larimer J."/>
            <person name="McCowan C."/>
            <person name="Murphy C."/>
            <person name="Pearson M."/>
            <person name="Poon T.W."/>
            <person name="Priest M."/>
            <person name="Roberts A."/>
            <person name="Saif S."/>
            <person name="Shea T."/>
            <person name="Sykes S."/>
            <person name="Wortman J."/>
            <person name="Nusbaum C."/>
            <person name="Birren B."/>
        </authorList>
    </citation>
    <scope>NUCLEOTIDE SEQUENCE [LARGE SCALE GENOMIC DNA]</scope>
    <source>
        <strain evidence="1">APO3</strain>
    </source>
</reference>